<dbReference type="PANTHER" id="PTHR33244">
    <property type="entry name" value="INTEGRASE CATALYTIC DOMAIN-CONTAINING PROTEIN-RELATED"/>
    <property type="match status" value="1"/>
</dbReference>
<proteinExistence type="predicted"/>
<keyword evidence="3" id="KW-1185">Reference proteome</keyword>
<dbReference type="PANTHER" id="PTHR33244:SF3">
    <property type="entry name" value="PEPTIDASE A2 DOMAIN-CONTAINING PROTEIN"/>
    <property type="match status" value="1"/>
</dbReference>
<feature type="region of interest" description="Disordered" evidence="1">
    <location>
        <begin position="110"/>
        <end position="205"/>
    </location>
</feature>
<reference evidence="2" key="1">
    <citation type="submission" date="2022-03" db="EMBL/GenBank/DDBJ databases">
        <authorList>
            <person name="Alioto T."/>
            <person name="Alioto T."/>
            <person name="Gomez Garrido J."/>
        </authorList>
    </citation>
    <scope>NUCLEOTIDE SEQUENCE</scope>
</reference>
<name>A0AAD1QYF8_PELCU</name>
<feature type="compositionally biased region" description="Polar residues" evidence="1">
    <location>
        <begin position="143"/>
        <end position="166"/>
    </location>
</feature>
<accession>A0AAD1QYF8</accession>
<organism evidence="2 3">
    <name type="scientific">Pelobates cultripes</name>
    <name type="common">Western spadefoot toad</name>
    <dbReference type="NCBI Taxonomy" id="61616"/>
    <lineage>
        <taxon>Eukaryota</taxon>
        <taxon>Metazoa</taxon>
        <taxon>Chordata</taxon>
        <taxon>Craniata</taxon>
        <taxon>Vertebrata</taxon>
        <taxon>Euteleostomi</taxon>
        <taxon>Amphibia</taxon>
        <taxon>Batrachia</taxon>
        <taxon>Anura</taxon>
        <taxon>Pelobatoidea</taxon>
        <taxon>Pelobatidae</taxon>
        <taxon>Pelobates</taxon>
    </lineage>
</organism>
<dbReference type="AlphaFoldDB" id="A0AAD1QYF8"/>
<evidence type="ECO:0000313" key="2">
    <source>
        <dbReference type="EMBL" id="CAH2219372.1"/>
    </source>
</evidence>
<dbReference type="EMBL" id="OW240912">
    <property type="protein sequence ID" value="CAH2219372.1"/>
    <property type="molecule type" value="Genomic_DNA"/>
</dbReference>
<gene>
    <name evidence="2" type="ORF">PECUL_23A058871</name>
</gene>
<evidence type="ECO:0000256" key="1">
    <source>
        <dbReference type="SAM" id="MobiDB-lite"/>
    </source>
</evidence>
<dbReference type="Proteomes" id="UP001295444">
    <property type="component" value="Chromosome 01"/>
</dbReference>
<evidence type="ECO:0000313" key="3">
    <source>
        <dbReference type="Proteomes" id="UP001295444"/>
    </source>
</evidence>
<protein>
    <submittedName>
        <fullName evidence="2">Retrovirus-related Pol poly from transposon isoform X1</fullName>
    </submittedName>
</protein>
<sequence>MDSSQAQRLMSRRLKTSLSVANKLLEPSVIQGVPEKLRLNRQVFKARYDSSARDLPDLNIGEQIRMKPLPGDRTGRWRMGTCLQKVAPRSYLVDIKGSLYQRNHVDLRVAEKPDSQYPVDKPDTPSIPRTQSHVGSEECTEVIPQTSTNDSPEQAGPDSSQVQSMPVSGGKSPVTSERAKRLFAQTGPVFTCSGRHSQPPKRLNL</sequence>